<comment type="similarity">
    <text evidence="2">Belongs to the ABC-4 integral membrane protein family. LolC/E subfamily.</text>
</comment>
<evidence type="ECO:0000256" key="5">
    <source>
        <dbReference type="ARBA" id="ARBA00022989"/>
    </source>
</evidence>
<comment type="subcellular location">
    <subcellularLocation>
        <location evidence="1">Cell membrane</location>
        <topology evidence="1">Multi-pass membrane protein</topology>
    </subcellularLocation>
</comment>
<evidence type="ECO:0000256" key="1">
    <source>
        <dbReference type="ARBA" id="ARBA00004651"/>
    </source>
</evidence>
<name>O67524_AQUAE</name>
<dbReference type="GO" id="GO:0098797">
    <property type="term" value="C:plasma membrane protein complex"/>
    <property type="evidence" value="ECO:0000318"/>
    <property type="project" value="GO_Central"/>
</dbReference>
<dbReference type="PIR" id="B70437">
    <property type="entry name" value="B70437"/>
</dbReference>
<organism evidence="10 11">
    <name type="scientific">Aquifex aeolicus (strain VF5)</name>
    <dbReference type="NCBI Taxonomy" id="224324"/>
    <lineage>
        <taxon>Bacteria</taxon>
        <taxon>Pseudomonadati</taxon>
        <taxon>Aquificota</taxon>
        <taxon>Aquificia</taxon>
        <taxon>Aquificales</taxon>
        <taxon>Aquificaceae</taxon>
        <taxon>Aquifex</taxon>
    </lineage>
</organism>
<feature type="transmembrane region" description="Helical" evidence="7">
    <location>
        <begin position="302"/>
        <end position="333"/>
    </location>
</feature>
<dbReference type="FunCoup" id="O67524">
    <property type="interactions" value="165"/>
</dbReference>
<keyword evidence="3" id="KW-1003">Cell membrane</keyword>
<evidence type="ECO:0000313" key="11">
    <source>
        <dbReference type="Proteomes" id="UP000000798"/>
    </source>
</evidence>
<dbReference type="InterPro" id="IPR003838">
    <property type="entry name" value="ABC3_permease_C"/>
</dbReference>
<dbReference type="EMBL" id="AE000657">
    <property type="protein sequence ID" value="AAC07492.1"/>
    <property type="molecule type" value="Genomic_DNA"/>
</dbReference>
<dbReference type="PATRIC" id="fig|224324.8.peg.1223"/>
<dbReference type="Proteomes" id="UP000000798">
    <property type="component" value="Chromosome"/>
</dbReference>
<dbReference type="InterPro" id="IPR025857">
    <property type="entry name" value="MacB_PCD"/>
</dbReference>
<dbReference type="EnsemblBacteria" id="AAC07492">
    <property type="protein sequence ID" value="AAC07492"/>
    <property type="gene ID" value="aq_1585"/>
</dbReference>
<evidence type="ECO:0000313" key="10">
    <source>
        <dbReference type="EMBL" id="AAC07492.1"/>
    </source>
</evidence>
<evidence type="ECO:0000256" key="6">
    <source>
        <dbReference type="ARBA" id="ARBA00023136"/>
    </source>
</evidence>
<dbReference type="RefSeq" id="WP_010881027.1">
    <property type="nucleotide sequence ID" value="NC_000918.1"/>
</dbReference>
<protein>
    <submittedName>
        <fullName evidence="10">Uncharacterized protein</fullName>
    </submittedName>
</protein>
<reference evidence="10 11" key="1">
    <citation type="journal article" date="1998" name="Nature">
        <title>The complete genome of the hyperthermophilic bacterium Aquifex aeolicus.</title>
        <authorList>
            <person name="Deckert G."/>
            <person name="Warren P.V."/>
            <person name="Gaasterland T."/>
            <person name="Young W.G."/>
            <person name="Lenox A.L."/>
            <person name="Graham D.E."/>
            <person name="Overbeek R."/>
            <person name="Snead M.A."/>
            <person name="Keller M."/>
            <person name="Aujay M."/>
            <person name="Huber R."/>
            <person name="Feldman R.A."/>
            <person name="Short J.M."/>
            <person name="Olson G.J."/>
            <person name="Swanson R.V."/>
        </authorList>
    </citation>
    <scope>NUCLEOTIDE SEQUENCE [LARGE SCALE GENOMIC DNA]</scope>
    <source>
        <strain evidence="10 11">VF5</strain>
    </source>
</reference>
<dbReference type="PANTHER" id="PTHR30489:SF0">
    <property type="entry name" value="LIPOPROTEIN-RELEASING SYSTEM TRANSMEMBRANE PROTEIN LOLE"/>
    <property type="match status" value="1"/>
</dbReference>
<evidence type="ECO:0000256" key="2">
    <source>
        <dbReference type="ARBA" id="ARBA00005236"/>
    </source>
</evidence>
<dbReference type="HOGENOM" id="CLU_000604_8_1_0"/>
<dbReference type="OrthoDB" id="9808461at2"/>
<evidence type="ECO:0000256" key="3">
    <source>
        <dbReference type="ARBA" id="ARBA00022475"/>
    </source>
</evidence>
<dbReference type="Pfam" id="PF12704">
    <property type="entry name" value="MacB_PCD"/>
    <property type="match status" value="1"/>
</dbReference>
<evidence type="ECO:0000256" key="4">
    <source>
        <dbReference type="ARBA" id="ARBA00022692"/>
    </source>
</evidence>
<accession>O67524</accession>
<dbReference type="PANTHER" id="PTHR30489">
    <property type="entry name" value="LIPOPROTEIN-RELEASING SYSTEM TRANSMEMBRANE PROTEIN LOLE"/>
    <property type="match status" value="1"/>
</dbReference>
<evidence type="ECO:0000256" key="7">
    <source>
        <dbReference type="SAM" id="Phobius"/>
    </source>
</evidence>
<dbReference type="GO" id="GO:0044874">
    <property type="term" value="P:lipoprotein localization to outer membrane"/>
    <property type="evidence" value="ECO:0000318"/>
    <property type="project" value="GO_Central"/>
</dbReference>
<feature type="domain" description="MacB-like periplasmic core" evidence="9">
    <location>
        <begin position="23"/>
        <end position="231"/>
    </location>
</feature>
<gene>
    <name evidence="10" type="ordered locus">aq_1585</name>
</gene>
<evidence type="ECO:0000259" key="9">
    <source>
        <dbReference type="Pfam" id="PF12704"/>
    </source>
</evidence>
<dbReference type="eggNOG" id="COG4591">
    <property type="taxonomic scope" value="Bacteria"/>
</dbReference>
<keyword evidence="5 7" id="KW-1133">Transmembrane helix</keyword>
<feature type="transmembrane region" description="Helical" evidence="7">
    <location>
        <begin position="258"/>
        <end position="281"/>
    </location>
</feature>
<dbReference type="Pfam" id="PF02687">
    <property type="entry name" value="FtsX"/>
    <property type="match status" value="1"/>
</dbReference>
<keyword evidence="4 7" id="KW-0812">Transmembrane</keyword>
<dbReference type="AlphaFoldDB" id="O67524"/>
<dbReference type="InParanoid" id="O67524"/>
<keyword evidence="11" id="KW-1185">Reference proteome</keyword>
<keyword evidence="6 7" id="KW-0472">Membrane</keyword>
<feature type="domain" description="ABC3 transporter permease C-terminal" evidence="8">
    <location>
        <begin position="261"/>
        <end position="385"/>
    </location>
</feature>
<dbReference type="KEGG" id="aae:aq_1585"/>
<dbReference type="STRING" id="224324.aq_1585"/>
<feature type="transmembrane region" description="Helical" evidence="7">
    <location>
        <begin position="360"/>
        <end position="380"/>
    </location>
</feature>
<evidence type="ECO:0000259" key="8">
    <source>
        <dbReference type="Pfam" id="PF02687"/>
    </source>
</evidence>
<dbReference type="InterPro" id="IPR051447">
    <property type="entry name" value="Lipoprotein-release_system"/>
</dbReference>
<proteinExistence type="inferred from homology"/>
<feature type="transmembrane region" description="Helical" evidence="7">
    <location>
        <begin position="20"/>
        <end position="47"/>
    </location>
</feature>
<sequence length="394" mass="44776">MSLYLKVVLRYLFHAKGSSLFMTFMSFFGIFLSVNAIILTLGVFSGFQDELKNKILSKTPHLVITLYSDYERERIKEVLEKEKEVEYFLSFVVYNAFLSSGEVIQSVSVKAIDYKDGEFQKFIKRFLTEGGTKGLILGKGIAEVFGLLVGDEVSLISPFGIRTPTGVIPKVKKFRVGGIFYTGSYDKDYAVVYMNLKDAKEFFKRDYGVNFTEVYIKDPYRADIVKEKVKKELGERVVVRSWIDLNKPLFNALELEKLGLFFILLLMVVVASFNITSLLFVKVKEKVRDIAVFKTFGMKKRQVLMIFLSLGLFIGTVGAISGVISAYVLAYFINEYKLIRVSEEVYMMSYIPAHIKLKDVLATLLGALLLSFISSLIPALRASKEKVIEVLRKE</sequence>